<proteinExistence type="predicted"/>
<dbReference type="Pfam" id="PF01734">
    <property type="entry name" value="Patatin"/>
    <property type="match status" value="1"/>
</dbReference>
<dbReference type="InterPro" id="IPR037483">
    <property type="entry name" value="YjjU-like"/>
</dbReference>
<gene>
    <name evidence="4" type="ORF">H0194_09290</name>
</gene>
<keyword evidence="2" id="KW-0378">Hydrolase</keyword>
<dbReference type="AlphaFoldDB" id="A0A7G7CNS0"/>
<dbReference type="InterPro" id="IPR045943">
    <property type="entry name" value="DUF6363"/>
</dbReference>
<sequence>MIDASDTALVIEGGGMRNSYTAACIEKLIREDVAFGLVAGVSAGASHTANYLGRDPERTVESFVEFANNPSFGGVNSLLKGQGYFNAEYIYERSADKDLPYNFDAFLAHPTDMILAATRADNGEGVYWTRQDIKNKADLMMRVRASSTLPMIMPMRFIDGVPFVDGALGESGGILIDAAERAGYQKFLFIGSRPRGYVRPQVTRHGIVRRAFYRYPAVGEALIARADRYNQAKDRLLELERAGQACLFFPEDMQVASTERNHAKLQANYEAGRSQTYAEWPHWKEFLTS</sequence>
<organism evidence="4 5">
    <name type="scientific">Corynebacterium incognita</name>
    <dbReference type="NCBI Taxonomy" id="2754725"/>
    <lineage>
        <taxon>Bacteria</taxon>
        <taxon>Bacillati</taxon>
        <taxon>Actinomycetota</taxon>
        <taxon>Actinomycetes</taxon>
        <taxon>Mycobacteriales</taxon>
        <taxon>Corynebacteriaceae</taxon>
        <taxon>Corynebacterium</taxon>
    </lineage>
</organism>
<dbReference type="Proteomes" id="UP000515743">
    <property type="component" value="Chromosome"/>
</dbReference>
<dbReference type="Gene3D" id="3.40.1090.10">
    <property type="entry name" value="Cytosolic phospholipase A2 catalytic domain"/>
    <property type="match status" value="2"/>
</dbReference>
<evidence type="ECO:0000259" key="3">
    <source>
        <dbReference type="PROSITE" id="PS51635"/>
    </source>
</evidence>
<keyword evidence="2" id="KW-0442">Lipid degradation</keyword>
<dbReference type="PROSITE" id="PS51635">
    <property type="entry name" value="PNPLA"/>
    <property type="match status" value="1"/>
</dbReference>
<name>A0A7G7CNS0_9CORY</name>
<evidence type="ECO:0000256" key="2">
    <source>
        <dbReference type="PROSITE-ProRule" id="PRU01161"/>
    </source>
</evidence>
<dbReference type="InterPro" id="IPR002641">
    <property type="entry name" value="PNPLA_dom"/>
</dbReference>
<dbReference type="EMBL" id="CP059404">
    <property type="protein sequence ID" value="QNE89236.1"/>
    <property type="molecule type" value="Genomic_DNA"/>
</dbReference>
<evidence type="ECO:0000256" key="1">
    <source>
        <dbReference type="ARBA" id="ARBA00023098"/>
    </source>
</evidence>
<protein>
    <submittedName>
        <fullName evidence="4">Patatin family protein</fullName>
    </submittedName>
</protein>
<keyword evidence="5" id="KW-1185">Reference proteome</keyword>
<dbReference type="InterPro" id="IPR016035">
    <property type="entry name" value="Acyl_Trfase/lysoPLipase"/>
</dbReference>
<keyword evidence="1 2" id="KW-0443">Lipid metabolism</keyword>
<accession>A0A7G7CNS0</accession>
<dbReference type="Pfam" id="PF19890">
    <property type="entry name" value="DUF6363"/>
    <property type="match status" value="1"/>
</dbReference>
<evidence type="ECO:0000313" key="5">
    <source>
        <dbReference type="Proteomes" id="UP000515743"/>
    </source>
</evidence>
<evidence type="ECO:0000313" key="4">
    <source>
        <dbReference type="EMBL" id="QNE89236.1"/>
    </source>
</evidence>
<dbReference type="CDD" id="cd07208">
    <property type="entry name" value="Pat_hypo_Ecoli_yjju_like"/>
    <property type="match status" value="1"/>
</dbReference>
<dbReference type="RefSeq" id="WP_185175613.1">
    <property type="nucleotide sequence ID" value="NZ_CP059404.1"/>
</dbReference>
<feature type="short sequence motif" description="DGA/G" evidence="2">
    <location>
        <begin position="165"/>
        <end position="167"/>
    </location>
</feature>
<feature type="short sequence motif" description="GXSXG" evidence="2">
    <location>
        <begin position="40"/>
        <end position="44"/>
    </location>
</feature>
<dbReference type="GO" id="GO:0016787">
    <property type="term" value="F:hydrolase activity"/>
    <property type="evidence" value="ECO:0007669"/>
    <property type="project" value="UniProtKB-UniRule"/>
</dbReference>
<comment type="caution">
    <text evidence="2">Lacks conserved residue(s) required for the propagation of feature annotation.</text>
</comment>
<feature type="active site" description="Proton acceptor" evidence="2">
    <location>
        <position position="165"/>
    </location>
</feature>
<feature type="domain" description="PNPLA" evidence="3">
    <location>
        <begin position="9"/>
        <end position="180"/>
    </location>
</feature>
<dbReference type="GO" id="GO:0016042">
    <property type="term" value="P:lipid catabolic process"/>
    <property type="evidence" value="ECO:0007669"/>
    <property type="project" value="UniProtKB-UniRule"/>
</dbReference>
<dbReference type="KEGG" id="cik:H0194_09290"/>
<dbReference type="SUPFAM" id="SSF52151">
    <property type="entry name" value="FabD/lysophospholipase-like"/>
    <property type="match status" value="1"/>
</dbReference>
<reference evidence="4 5" key="1">
    <citation type="submission" date="2020-07" db="EMBL/GenBank/DDBJ databases">
        <title>Complete genome and description of Corynebacterium incognita strain Marseille-Q3630 sp. nov.</title>
        <authorList>
            <person name="Boxberger M."/>
        </authorList>
    </citation>
    <scope>NUCLEOTIDE SEQUENCE [LARGE SCALE GENOMIC DNA]</scope>
    <source>
        <strain evidence="4 5">Marseille-Q3630</strain>
    </source>
</reference>
<feature type="active site" description="Nucleophile" evidence="2">
    <location>
        <position position="42"/>
    </location>
</feature>